<keyword evidence="2" id="KW-1185">Reference proteome</keyword>
<accession>A0ABU8VZU0</accession>
<evidence type="ECO:0000313" key="2">
    <source>
        <dbReference type="Proteomes" id="UP001363010"/>
    </source>
</evidence>
<protein>
    <recommendedName>
        <fullName evidence="3">DUF2486 family protein</fullName>
    </recommendedName>
</protein>
<proteinExistence type="predicted"/>
<dbReference type="Proteomes" id="UP001363010">
    <property type="component" value="Unassembled WGS sequence"/>
</dbReference>
<organism evidence="1 2">
    <name type="scientific">Variovorax humicola</name>
    <dbReference type="NCBI Taxonomy" id="1769758"/>
    <lineage>
        <taxon>Bacteria</taxon>
        <taxon>Pseudomonadati</taxon>
        <taxon>Pseudomonadota</taxon>
        <taxon>Betaproteobacteria</taxon>
        <taxon>Burkholderiales</taxon>
        <taxon>Comamonadaceae</taxon>
        <taxon>Variovorax</taxon>
    </lineage>
</organism>
<evidence type="ECO:0008006" key="3">
    <source>
        <dbReference type="Google" id="ProtNLM"/>
    </source>
</evidence>
<name>A0ABU8VZU0_9BURK</name>
<sequence>MAGNSRTPPRFVPTLTTVVEPSPLLPPAQVVAPVAKPEVTTAAEPAPVTESQLAFRSPAEERAALMPTAMVSEDEAFRFEEGLLHRVLQRIDLSLEARLTDAVSAAVQQQLDAMLPRLRAEIESVLRELVVEALARELAENTGSTTGLSC</sequence>
<comment type="caution">
    <text evidence="1">The sequence shown here is derived from an EMBL/GenBank/DDBJ whole genome shotgun (WGS) entry which is preliminary data.</text>
</comment>
<gene>
    <name evidence="1" type="ORF">WKW80_15030</name>
</gene>
<dbReference type="RefSeq" id="WP_340364365.1">
    <property type="nucleotide sequence ID" value="NZ_JBBKZV010000007.1"/>
</dbReference>
<dbReference type="EMBL" id="JBBKZV010000007">
    <property type="protein sequence ID" value="MEJ8823331.1"/>
    <property type="molecule type" value="Genomic_DNA"/>
</dbReference>
<evidence type="ECO:0000313" key="1">
    <source>
        <dbReference type="EMBL" id="MEJ8823331.1"/>
    </source>
</evidence>
<reference evidence="1 2" key="1">
    <citation type="submission" date="2024-03" db="EMBL/GenBank/DDBJ databases">
        <title>Novel species of the genus Variovorax.</title>
        <authorList>
            <person name="Liu Q."/>
            <person name="Xin Y.-H."/>
        </authorList>
    </citation>
    <scope>NUCLEOTIDE SEQUENCE [LARGE SCALE GENOMIC DNA]</scope>
    <source>
        <strain evidence="1 2">KACC 18501</strain>
    </source>
</reference>